<dbReference type="InterPro" id="IPR002010">
    <property type="entry name" value="T3SS_IM_R"/>
</dbReference>
<feature type="transmembrane region" description="Helical" evidence="10">
    <location>
        <begin position="129"/>
        <end position="152"/>
    </location>
</feature>
<evidence type="ECO:0000256" key="8">
    <source>
        <dbReference type="ARBA" id="ARBA00023143"/>
    </source>
</evidence>
<dbReference type="GO" id="GO:0006605">
    <property type="term" value="P:protein targeting"/>
    <property type="evidence" value="ECO:0007669"/>
    <property type="project" value="UniProtKB-UniRule"/>
</dbReference>
<evidence type="ECO:0000256" key="3">
    <source>
        <dbReference type="ARBA" id="ARBA00021717"/>
    </source>
</evidence>
<dbReference type="AlphaFoldDB" id="A0A6M4A0N0"/>
<evidence type="ECO:0000256" key="1">
    <source>
        <dbReference type="ARBA" id="ARBA00002578"/>
    </source>
</evidence>
<evidence type="ECO:0000256" key="6">
    <source>
        <dbReference type="ARBA" id="ARBA00022989"/>
    </source>
</evidence>
<gene>
    <name evidence="11" type="primary">fliR</name>
    <name evidence="11" type="ORF">EJG51_002140</name>
</gene>
<dbReference type="KEGG" id="upi:EJG51_002140"/>
<proteinExistence type="inferred from homology"/>
<dbReference type="Proteomes" id="UP000274350">
    <property type="component" value="Chromosome"/>
</dbReference>
<dbReference type="EMBL" id="CP051152">
    <property type="protein sequence ID" value="QJQ04851.1"/>
    <property type="molecule type" value="Genomic_DNA"/>
</dbReference>
<accession>A0A6M4A0N0</accession>
<dbReference type="PRINTS" id="PR00953">
    <property type="entry name" value="TYPE3IMRPROT"/>
</dbReference>
<keyword evidence="8 10" id="KW-0975">Bacterial flagellum</keyword>
<keyword evidence="11" id="KW-0282">Flagellum</keyword>
<dbReference type="PANTHER" id="PTHR30065">
    <property type="entry name" value="FLAGELLAR BIOSYNTHETIC PROTEIN FLIR"/>
    <property type="match status" value="1"/>
</dbReference>
<dbReference type="GO" id="GO:0044780">
    <property type="term" value="P:bacterial-type flagellum assembly"/>
    <property type="evidence" value="ECO:0007669"/>
    <property type="project" value="UniProtKB-UniRule"/>
</dbReference>
<keyword evidence="11" id="KW-0969">Cilium</keyword>
<evidence type="ECO:0000313" key="11">
    <source>
        <dbReference type="EMBL" id="QJQ04851.1"/>
    </source>
</evidence>
<comment type="subcellular location">
    <subcellularLocation>
        <location evidence="10">Cell membrane</location>
        <topology evidence="10">Multi-pass membrane protein</topology>
    </subcellularLocation>
    <subcellularLocation>
        <location evidence="10">Bacterial flagellum basal body</location>
    </subcellularLocation>
</comment>
<evidence type="ECO:0000256" key="7">
    <source>
        <dbReference type="ARBA" id="ARBA00023136"/>
    </source>
</evidence>
<dbReference type="PANTHER" id="PTHR30065:SF8">
    <property type="entry name" value="FLAGELLAR BIOSYNTHETIC PROTEIN FLIR"/>
    <property type="match status" value="1"/>
</dbReference>
<evidence type="ECO:0000313" key="12">
    <source>
        <dbReference type="Proteomes" id="UP000274350"/>
    </source>
</evidence>
<dbReference type="OrthoDB" id="9797790at2"/>
<evidence type="ECO:0000256" key="9">
    <source>
        <dbReference type="NCBIfam" id="TIGR01400"/>
    </source>
</evidence>
<keyword evidence="4 10" id="KW-1003">Cell membrane</keyword>
<comment type="function">
    <text evidence="1 10">Role in flagellar biosynthesis.</text>
</comment>
<comment type="similarity">
    <text evidence="2 10">Belongs to the FliR/MopE/SpaR family.</text>
</comment>
<dbReference type="Pfam" id="PF01311">
    <property type="entry name" value="Bac_export_1"/>
    <property type="match status" value="1"/>
</dbReference>
<keyword evidence="6 10" id="KW-1133">Transmembrane helix</keyword>
<evidence type="ECO:0000256" key="10">
    <source>
        <dbReference type="RuleBase" id="RU362071"/>
    </source>
</evidence>
<feature type="transmembrane region" description="Helical" evidence="10">
    <location>
        <begin position="217"/>
        <end position="239"/>
    </location>
</feature>
<dbReference type="GO" id="GO:0009425">
    <property type="term" value="C:bacterial-type flagellum basal body"/>
    <property type="evidence" value="ECO:0007669"/>
    <property type="project" value="UniProtKB-SubCell"/>
</dbReference>
<dbReference type="InterPro" id="IPR006303">
    <property type="entry name" value="FliR"/>
</dbReference>
<organism evidence="11 12">
    <name type="scientific">Undibacterium piscinae</name>
    <dbReference type="NCBI Taxonomy" id="2495591"/>
    <lineage>
        <taxon>Bacteria</taxon>
        <taxon>Pseudomonadati</taxon>
        <taxon>Pseudomonadota</taxon>
        <taxon>Betaproteobacteria</taxon>
        <taxon>Burkholderiales</taxon>
        <taxon>Oxalobacteraceae</taxon>
        <taxon>Undibacterium</taxon>
    </lineage>
</organism>
<feature type="transmembrane region" description="Helical" evidence="10">
    <location>
        <begin position="9"/>
        <end position="30"/>
    </location>
</feature>
<dbReference type="NCBIfam" id="TIGR01400">
    <property type="entry name" value="fliR"/>
    <property type="match status" value="1"/>
</dbReference>
<name>A0A6M4A0N0_9BURK</name>
<feature type="transmembrane region" description="Helical" evidence="10">
    <location>
        <begin position="42"/>
        <end position="61"/>
    </location>
</feature>
<dbReference type="GO" id="GO:0005886">
    <property type="term" value="C:plasma membrane"/>
    <property type="evidence" value="ECO:0007669"/>
    <property type="project" value="UniProtKB-SubCell"/>
</dbReference>
<sequence length="276" mass="29382">MISLSSNELIALVVSFMWPLTRILGLIAIAPPFGNNSVPVQVKLMLGVMLALIVAPTIPPIPDADPLSITGIMILMQQLVIGLAMGFMVRIVFAGIEMAGEVIGLTMGLGFATFFDPQTQGRSSAISQILVLISTLVFLTLNAHLAVFAALIESFKTIPISTSLTMGFSFQKLAIWGEQIFSISLRLSLPIVAALLIANVALGILTRAAPQLNLFGIGFPITIGVGFMMLNMGLPYMLLPIENIFQSAIEAIQSLGNYSPPPLPTLPKLPIATPRG</sequence>
<keyword evidence="5 10" id="KW-0812">Transmembrane</keyword>
<protein>
    <recommendedName>
        <fullName evidence="3 9">Flagellar biosynthetic protein FliR</fullName>
    </recommendedName>
</protein>
<keyword evidence="7 10" id="KW-0472">Membrane</keyword>
<evidence type="ECO:0000256" key="4">
    <source>
        <dbReference type="ARBA" id="ARBA00022475"/>
    </source>
</evidence>
<feature type="transmembrane region" description="Helical" evidence="10">
    <location>
        <begin position="73"/>
        <end position="93"/>
    </location>
</feature>
<evidence type="ECO:0000256" key="5">
    <source>
        <dbReference type="ARBA" id="ARBA00022692"/>
    </source>
</evidence>
<keyword evidence="11" id="KW-0966">Cell projection</keyword>
<evidence type="ECO:0000256" key="2">
    <source>
        <dbReference type="ARBA" id="ARBA00009772"/>
    </source>
</evidence>
<keyword evidence="12" id="KW-1185">Reference proteome</keyword>
<reference evidence="11 12" key="1">
    <citation type="journal article" date="2019" name="Int. J. Syst. Evol. Microbiol.">
        <title>Undibacterium piscinae sp. nov., isolated from Korean shiner intestine.</title>
        <authorList>
            <person name="Lee S.Y."/>
            <person name="Kang W."/>
            <person name="Kim P.S."/>
            <person name="Kim H.S."/>
            <person name="Sung H."/>
            <person name="Shin N.R."/>
            <person name="Whon T.W."/>
            <person name="Yun J.H."/>
            <person name="Lee J.Y."/>
            <person name="Lee J.Y."/>
            <person name="Jung M.J."/>
            <person name="Jeong Y.S."/>
            <person name="Tak E.J."/>
            <person name="Han J.E."/>
            <person name="Hyun D.W."/>
            <person name="Kang M.S."/>
            <person name="Lee K.E."/>
            <person name="Lee B.H."/>
            <person name="Bae J.W."/>
        </authorList>
    </citation>
    <scope>NUCLEOTIDE SEQUENCE [LARGE SCALE GENOMIC DNA]</scope>
    <source>
        <strain evidence="11 12">S11R28</strain>
    </source>
</reference>
<feature type="transmembrane region" description="Helical" evidence="10">
    <location>
        <begin position="187"/>
        <end position="205"/>
    </location>
</feature>